<gene>
    <name evidence="3" type="ORF">OKA104_LOCUS55131</name>
</gene>
<feature type="domain" description="Peptidase M24" evidence="2">
    <location>
        <begin position="2"/>
        <end position="103"/>
    </location>
</feature>
<dbReference type="Gene3D" id="3.90.230.10">
    <property type="entry name" value="Creatinase/methionine aminopeptidase superfamily"/>
    <property type="match status" value="1"/>
</dbReference>
<evidence type="ECO:0000313" key="3">
    <source>
        <dbReference type="EMBL" id="CAF4469207.1"/>
    </source>
</evidence>
<dbReference type="EMBL" id="CAJOAY010038303">
    <property type="protein sequence ID" value="CAF4469207.1"/>
    <property type="molecule type" value="Genomic_DNA"/>
</dbReference>
<dbReference type="Pfam" id="PF00557">
    <property type="entry name" value="Peptidase_M24"/>
    <property type="match status" value="1"/>
</dbReference>
<dbReference type="PANTHER" id="PTHR13980">
    <property type="entry name" value="CDC68 RELATED"/>
    <property type="match status" value="1"/>
</dbReference>
<keyword evidence="1" id="KW-0804">Transcription</keyword>
<comment type="subunit">
    <text evidence="1">Component of the FACT complex.</text>
</comment>
<keyword evidence="1" id="KW-0539">Nucleus</keyword>
<keyword evidence="1" id="KW-0227">DNA damage</keyword>
<dbReference type="GO" id="GO:0035101">
    <property type="term" value="C:FACT complex"/>
    <property type="evidence" value="ECO:0007669"/>
    <property type="project" value="UniProtKB-UniRule"/>
</dbReference>
<evidence type="ECO:0000256" key="1">
    <source>
        <dbReference type="RuleBase" id="RU367052"/>
    </source>
</evidence>
<keyword evidence="1" id="KW-0158">Chromosome</keyword>
<comment type="function">
    <text evidence="1">Component of the FACT complex, a general chromatin factor that acts to reorganize nucleosomes. The FACT complex is involved in multiple processes that require DNA as a template such as mRNA elongation, DNA replication and DNA repair. During transcription elongation the FACT complex acts as a histone chaperone that both destabilizes and restores nucleosomal structure. It facilitates the passage of RNA polymerase II and transcription by promoting the dissociation of one histone H2A-H2B dimer from the nucleosome, then subsequently promotes the reestablishment of the nucleosome following the passage of RNA polymerase II.</text>
</comment>
<dbReference type="GO" id="GO:0006260">
    <property type="term" value="P:DNA replication"/>
    <property type="evidence" value="ECO:0007669"/>
    <property type="project" value="UniProtKB-KW"/>
</dbReference>
<dbReference type="GO" id="GO:0006368">
    <property type="term" value="P:transcription elongation by RNA polymerase II"/>
    <property type="evidence" value="ECO:0007669"/>
    <property type="project" value="TreeGrafter"/>
</dbReference>
<comment type="similarity">
    <text evidence="1">Belongs to the peptidase M24 family. SPT16 subfamily.</text>
</comment>
<evidence type="ECO:0000259" key="2">
    <source>
        <dbReference type="Pfam" id="PF00557"/>
    </source>
</evidence>
<dbReference type="AlphaFoldDB" id="A0A820T4T7"/>
<keyword evidence="1" id="KW-0234">DNA repair</keyword>
<feature type="non-terminal residue" evidence="3">
    <location>
        <position position="103"/>
    </location>
</feature>
<keyword evidence="1" id="KW-0805">Transcription regulation</keyword>
<dbReference type="InterPro" id="IPR040258">
    <property type="entry name" value="Spt16"/>
</dbReference>
<dbReference type="Proteomes" id="UP000663881">
    <property type="component" value="Unassembled WGS sequence"/>
</dbReference>
<comment type="caution">
    <text evidence="3">The sequence shown here is derived from an EMBL/GenBank/DDBJ whole genome shotgun (WGS) entry which is preliminary data.</text>
</comment>
<dbReference type="GO" id="GO:0031491">
    <property type="term" value="F:nucleosome binding"/>
    <property type="evidence" value="ECO:0007669"/>
    <property type="project" value="TreeGrafter"/>
</dbReference>
<name>A0A820T4T7_9BILA</name>
<reference evidence="3" key="1">
    <citation type="submission" date="2021-02" db="EMBL/GenBank/DDBJ databases">
        <authorList>
            <person name="Nowell W R."/>
        </authorList>
    </citation>
    <scope>NUCLEOTIDE SEQUENCE</scope>
</reference>
<accession>A0A820T4T7</accession>
<proteinExistence type="inferred from homology"/>
<dbReference type="InterPro" id="IPR036005">
    <property type="entry name" value="Creatinase/aminopeptidase-like"/>
</dbReference>
<comment type="subcellular location">
    <subcellularLocation>
        <location evidence="1">Nucleus</location>
    </subcellularLocation>
    <subcellularLocation>
        <location evidence="1">Chromosome</location>
    </subcellularLocation>
</comment>
<dbReference type="InterPro" id="IPR000994">
    <property type="entry name" value="Pept_M24"/>
</dbReference>
<feature type="non-terminal residue" evidence="3">
    <location>
        <position position="1"/>
    </location>
</feature>
<sequence length="103" mass="11418">KACEITGKLYSKHLKDQIINIVDSERKVKHSKLSEGLESALNDEKYVSSVDANYVEMCYPAIVQSGGNYNLKFSANVDKSPLHYGGSSIVCAFGIRYKSYCSN</sequence>
<dbReference type="PANTHER" id="PTHR13980:SF15">
    <property type="entry name" value="FACT COMPLEX SUBUNIT SPT16"/>
    <property type="match status" value="1"/>
</dbReference>
<organism evidence="3 4">
    <name type="scientific">Adineta steineri</name>
    <dbReference type="NCBI Taxonomy" id="433720"/>
    <lineage>
        <taxon>Eukaryota</taxon>
        <taxon>Metazoa</taxon>
        <taxon>Spiralia</taxon>
        <taxon>Gnathifera</taxon>
        <taxon>Rotifera</taxon>
        <taxon>Eurotatoria</taxon>
        <taxon>Bdelloidea</taxon>
        <taxon>Adinetida</taxon>
        <taxon>Adinetidae</taxon>
        <taxon>Adineta</taxon>
    </lineage>
</organism>
<evidence type="ECO:0000313" key="4">
    <source>
        <dbReference type="Proteomes" id="UP000663881"/>
    </source>
</evidence>
<dbReference type="GO" id="GO:0006281">
    <property type="term" value="P:DNA repair"/>
    <property type="evidence" value="ECO:0007669"/>
    <property type="project" value="UniProtKB-UniRule"/>
</dbReference>
<protein>
    <recommendedName>
        <fullName evidence="1">FACT complex subunit</fullName>
    </recommendedName>
</protein>
<keyword evidence="1" id="KW-0235">DNA replication</keyword>